<protein>
    <recommendedName>
        <fullName evidence="3 10">Heme chaperone HemW</fullName>
    </recommendedName>
</protein>
<proteinExistence type="inferred from homology"/>
<evidence type="ECO:0000256" key="4">
    <source>
        <dbReference type="ARBA" id="ARBA00022617"/>
    </source>
</evidence>
<dbReference type="SFLD" id="SFLDF00288">
    <property type="entry name" value="HemN-like__clustered_with_nucl"/>
    <property type="match status" value="1"/>
</dbReference>
<keyword evidence="5 10" id="KW-0949">S-adenosyl-L-methionine</keyword>
<dbReference type="SFLD" id="SFLDG01082">
    <property type="entry name" value="B12-binding_domain_containing"/>
    <property type="match status" value="1"/>
</dbReference>
<accession>A0A934RAC0</accession>
<evidence type="ECO:0000256" key="3">
    <source>
        <dbReference type="ARBA" id="ARBA00017228"/>
    </source>
</evidence>
<evidence type="ECO:0000256" key="6">
    <source>
        <dbReference type="ARBA" id="ARBA00022723"/>
    </source>
</evidence>
<dbReference type="PANTHER" id="PTHR13932:SF5">
    <property type="entry name" value="RADICAL S-ADENOSYL METHIONINE DOMAIN-CONTAINING PROTEIN 1, MITOCHONDRIAL"/>
    <property type="match status" value="1"/>
</dbReference>
<reference evidence="12" key="1">
    <citation type="submission" date="2021-01" db="EMBL/GenBank/DDBJ databases">
        <title>Modified the classification status of verrucomicrobia.</title>
        <authorList>
            <person name="Feng X."/>
        </authorList>
    </citation>
    <scope>NUCLEOTIDE SEQUENCE</scope>
    <source>
        <strain evidence="12">JCM 18052</strain>
    </source>
</reference>
<comment type="caution">
    <text evidence="12">The sequence shown here is derived from an EMBL/GenBank/DDBJ whole genome shotgun (WGS) entry which is preliminary data.</text>
</comment>
<evidence type="ECO:0000313" key="12">
    <source>
        <dbReference type="EMBL" id="MBK1818415.1"/>
    </source>
</evidence>
<keyword evidence="10" id="KW-0004">4Fe-4S</keyword>
<dbReference type="InterPro" id="IPR007197">
    <property type="entry name" value="rSAM"/>
</dbReference>
<dbReference type="InterPro" id="IPR058240">
    <property type="entry name" value="rSAM_sf"/>
</dbReference>
<dbReference type="CDD" id="cd01335">
    <property type="entry name" value="Radical_SAM"/>
    <property type="match status" value="1"/>
</dbReference>
<dbReference type="InterPro" id="IPR013785">
    <property type="entry name" value="Aldolase_TIM"/>
</dbReference>
<gene>
    <name evidence="12" type="primary">hemW</name>
    <name evidence="12" type="ORF">JIN84_22545</name>
</gene>
<dbReference type="GO" id="GO:0051539">
    <property type="term" value="F:4 iron, 4 sulfur cluster binding"/>
    <property type="evidence" value="ECO:0007669"/>
    <property type="project" value="UniProtKB-UniRule"/>
</dbReference>
<dbReference type="GO" id="GO:0046872">
    <property type="term" value="F:metal ion binding"/>
    <property type="evidence" value="ECO:0007669"/>
    <property type="project" value="UniProtKB-UniRule"/>
</dbReference>
<sequence>MLLLYLHIPFCHRVCPYCSFYKHTPGTTPIGRFVDAMAAEMKSRLTAQPRTVYLGGGTPSMLSPGHLTRLFTSLHETFEFSLLDEVTLEANPATFDAGKAKLFRDLGVTRISLGIQSFTPHVLEILGREHSVAQASEAVKILRDAGMPSINIDLMFSIPGQSKDDWQATLEHAMSLSPDHISAYNLTYEEDTAFFESLRRGEMRENEDHDAEFFHLADDLLTAAGFDHYETSNYAKPGHHSTHNQGYWRGEDYLGLGPSAVSTLDGVRWKNVADTASYVSQVEAIGNALTESETLDAEARRLERIALGLRTKDGISLDLLGPDALERARHLSTEGLARITGNQLILIHHGRALVDPIAAELV</sequence>
<dbReference type="Proteomes" id="UP000600139">
    <property type="component" value="Unassembled WGS sequence"/>
</dbReference>
<dbReference type="GO" id="GO:0005737">
    <property type="term" value="C:cytoplasm"/>
    <property type="evidence" value="ECO:0007669"/>
    <property type="project" value="UniProtKB-SubCell"/>
</dbReference>
<evidence type="ECO:0000256" key="7">
    <source>
        <dbReference type="ARBA" id="ARBA00023004"/>
    </source>
</evidence>
<evidence type="ECO:0000256" key="5">
    <source>
        <dbReference type="ARBA" id="ARBA00022691"/>
    </source>
</evidence>
<comment type="cofactor">
    <cofactor evidence="1">
        <name>[4Fe-4S] cluster</name>
        <dbReference type="ChEBI" id="CHEBI:49883"/>
    </cofactor>
</comment>
<comment type="function">
    <text evidence="10">Probably acts as a heme chaperone, transferring heme to an unknown acceptor. Binds one molecule of heme per monomer, possibly covalently. Binds 1 [4Fe-4S] cluster. The cluster is coordinated with 3 cysteines and an exchangeable S-adenosyl-L-methionine.</text>
</comment>
<dbReference type="PROSITE" id="PS51918">
    <property type="entry name" value="RADICAL_SAM"/>
    <property type="match status" value="1"/>
</dbReference>
<dbReference type="InterPro" id="IPR034505">
    <property type="entry name" value="Coproporphyrinogen-III_oxidase"/>
</dbReference>
<dbReference type="SFLD" id="SFLDF00562">
    <property type="entry name" value="HemN-like__clustered_with_heat"/>
    <property type="match status" value="1"/>
</dbReference>
<dbReference type="GO" id="GO:0004109">
    <property type="term" value="F:coproporphyrinogen oxidase activity"/>
    <property type="evidence" value="ECO:0007669"/>
    <property type="project" value="InterPro"/>
</dbReference>
<keyword evidence="13" id="KW-1185">Reference proteome</keyword>
<evidence type="ECO:0000256" key="10">
    <source>
        <dbReference type="RuleBase" id="RU364116"/>
    </source>
</evidence>
<evidence type="ECO:0000259" key="11">
    <source>
        <dbReference type="PROSITE" id="PS51918"/>
    </source>
</evidence>
<dbReference type="SFLD" id="SFLDG01065">
    <property type="entry name" value="anaerobic_coproporphyrinogen-I"/>
    <property type="match status" value="1"/>
</dbReference>
<dbReference type="EMBL" id="JAENIK010000013">
    <property type="protein sequence ID" value="MBK1818415.1"/>
    <property type="molecule type" value="Genomic_DNA"/>
</dbReference>
<evidence type="ECO:0000256" key="8">
    <source>
        <dbReference type="ARBA" id="ARBA00023014"/>
    </source>
</evidence>
<organism evidence="12 13">
    <name type="scientific">Luteolibacter yonseiensis</name>
    <dbReference type="NCBI Taxonomy" id="1144680"/>
    <lineage>
        <taxon>Bacteria</taxon>
        <taxon>Pseudomonadati</taxon>
        <taxon>Verrucomicrobiota</taxon>
        <taxon>Verrucomicrobiia</taxon>
        <taxon>Verrucomicrobiales</taxon>
        <taxon>Verrucomicrobiaceae</taxon>
        <taxon>Luteolibacter</taxon>
    </lineage>
</organism>
<dbReference type="NCBIfam" id="TIGR00539">
    <property type="entry name" value="hemN_rel"/>
    <property type="match status" value="1"/>
</dbReference>
<dbReference type="InterPro" id="IPR004559">
    <property type="entry name" value="HemW-like"/>
</dbReference>
<keyword evidence="9 10" id="KW-0143">Chaperone</keyword>
<keyword evidence="7 10" id="KW-0408">Iron</keyword>
<dbReference type="PANTHER" id="PTHR13932">
    <property type="entry name" value="COPROPORPHYRINIGEN III OXIDASE"/>
    <property type="match status" value="1"/>
</dbReference>
<name>A0A934RAC0_9BACT</name>
<dbReference type="InterPro" id="IPR006638">
    <property type="entry name" value="Elp3/MiaA/NifB-like_rSAM"/>
</dbReference>
<feature type="domain" description="Radical SAM core" evidence="11">
    <location>
        <begin position="1"/>
        <end position="227"/>
    </location>
</feature>
<keyword evidence="8 10" id="KW-0411">Iron-sulfur</keyword>
<dbReference type="Pfam" id="PF04055">
    <property type="entry name" value="Radical_SAM"/>
    <property type="match status" value="1"/>
</dbReference>
<dbReference type="SUPFAM" id="SSF102114">
    <property type="entry name" value="Radical SAM enzymes"/>
    <property type="match status" value="1"/>
</dbReference>
<dbReference type="AlphaFoldDB" id="A0A934RAC0"/>
<keyword evidence="4 10" id="KW-0349">Heme</keyword>
<keyword evidence="6 10" id="KW-0479">Metal-binding</keyword>
<dbReference type="SFLD" id="SFLDS00029">
    <property type="entry name" value="Radical_SAM"/>
    <property type="match status" value="1"/>
</dbReference>
<dbReference type="Gene3D" id="3.20.20.70">
    <property type="entry name" value="Aldolase class I"/>
    <property type="match status" value="1"/>
</dbReference>
<comment type="similarity">
    <text evidence="2">Belongs to the anaerobic coproporphyrinogen-III oxidase family. HemW subfamily.</text>
</comment>
<evidence type="ECO:0000256" key="1">
    <source>
        <dbReference type="ARBA" id="ARBA00001966"/>
    </source>
</evidence>
<dbReference type="GO" id="GO:0006779">
    <property type="term" value="P:porphyrin-containing compound biosynthetic process"/>
    <property type="evidence" value="ECO:0007669"/>
    <property type="project" value="InterPro"/>
</dbReference>
<dbReference type="SMART" id="SM00729">
    <property type="entry name" value="Elp3"/>
    <property type="match status" value="1"/>
</dbReference>
<comment type="subcellular location">
    <subcellularLocation>
        <location evidence="10">Cytoplasm</location>
    </subcellularLocation>
</comment>
<keyword evidence="10" id="KW-0963">Cytoplasm</keyword>
<evidence type="ECO:0000313" key="13">
    <source>
        <dbReference type="Proteomes" id="UP000600139"/>
    </source>
</evidence>
<evidence type="ECO:0000256" key="9">
    <source>
        <dbReference type="ARBA" id="ARBA00023186"/>
    </source>
</evidence>
<evidence type="ECO:0000256" key="2">
    <source>
        <dbReference type="ARBA" id="ARBA00006100"/>
    </source>
</evidence>